<proteinExistence type="predicted"/>
<protein>
    <recommendedName>
        <fullName evidence="3">F-box domain-containing protein</fullName>
    </recommendedName>
</protein>
<evidence type="ECO:0000313" key="1">
    <source>
        <dbReference type="EMBL" id="AKI78835.1"/>
    </source>
</evidence>
<dbReference type="EMBL" id="KM982401">
    <property type="protein sequence ID" value="AKI78835.1"/>
    <property type="molecule type" value="Genomic_DNA"/>
</dbReference>
<organism evidence="1 2">
    <name type="scientific">Acanthamoeba polyphaga mimivirus</name>
    <name type="common">APMV</name>
    <dbReference type="NCBI Taxonomy" id="212035"/>
    <lineage>
        <taxon>Viruses</taxon>
        <taxon>Varidnaviria</taxon>
        <taxon>Bamfordvirae</taxon>
        <taxon>Nucleocytoviricota</taxon>
        <taxon>Megaviricetes</taxon>
        <taxon>Imitervirales</taxon>
        <taxon>Mimiviridae</taxon>
        <taxon>Megamimivirinae</taxon>
        <taxon>Mimivirus</taxon>
        <taxon>Mimivirus bradfordmassiliense</taxon>
    </lineage>
</organism>
<name>A0A0G2XZT0_MIMIV</name>
<evidence type="ECO:0008006" key="3">
    <source>
        <dbReference type="Google" id="ProtNLM"/>
    </source>
</evidence>
<dbReference type="Proteomes" id="UP000241474">
    <property type="component" value="Segment"/>
</dbReference>
<organismHost>
    <name type="scientific">Acanthamoeba polyphaga</name>
    <name type="common">Amoeba</name>
    <dbReference type="NCBI Taxonomy" id="5757"/>
</organismHost>
<reference evidence="1 2" key="1">
    <citation type="submission" date="2014-10" db="EMBL/GenBank/DDBJ databases">
        <title>Pan-genome analysis of Brazilian lineage A amoebal mimiviruses.</title>
        <authorList>
            <person name="Assis F.L."/>
            <person name="Abrahao J.S."/>
            <person name="Kroon E.G."/>
            <person name="Dornas F.P."/>
            <person name="Andrade K.R."/>
            <person name="Borato P.V.M."/>
            <person name="Pilotto M.R."/>
            <person name="Benamar S."/>
            <person name="LaScola B."/>
            <person name="Colson P."/>
        </authorList>
    </citation>
    <scope>NUCLEOTIDE SEQUENCE [LARGE SCALE GENOMIC DNA]</scope>
    <source>
        <strain evidence="1 2">Oyster</strain>
    </source>
</reference>
<evidence type="ECO:0000313" key="2">
    <source>
        <dbReference type="Proteomes" id="UP000241474"/>
    </source>
</evidence>
<sequence length="310" mass="37029">MNINNFPLEILANISNFLTDKEFILLTTVDRFFYGLKKINKLKNSYDFKVIHTIIDEYLFSHLIVDSTDSIDILSIYNINTITLSDNFNGDIKIFYSLPNLNKINVSLNYTDVDSITSISDKIVNKKQIILTVISNKIGFHTYSRHLENLNIENFSRHPYPQIYNWESIYKIKNKIFRIVFSALDKDFDCFTYKESYNLVKLILLFIDPKSENVLTEFFTKFDILHKYQILAFHPGLRQCITKKNYSLPNFIKENYVIVKEFIYDIKFIHDHVFLYLNKTYEKIIKRRGFNSVYEYKIFLENLWKKNTHL</sequence>
<accession>A0A0G2XZT0</accession>